<feature type="transmembrane region" description="Helical" evidence="1">
    <location>
        <begin position="63"/>
        <end position="83"/>
    </location>
</feature>
<keyword evidence="3" id="KW-1185">Reference proteome</keyword>
<dbReference type="Proteomes" id="UP000499080">
    <property type="component" value="Unassembled WGS sequence"/>
</dbReference>
<comment type="caution">
    <text evidence="2">The sequence shown here is derived from an EMBL/GenBank/DDBJ whole genome shotgun (WGS) entry which is preliminary data.</text>
</comment>
<keyword evidence="1" id="KW-0472">Membrane</keyword>
<sequence length="119" mass="13211">MASFSFSWPHANQSWSHCSSGPCAFKGRKGSLFLLIHRSSVLSGRISMLSTAINFAALHRFSYLLIHFMSSFHVSTAFFPISVGHRFLRMVNKQIATKRQALKIISGDAAALMREPPLG</sequence>
<accession>A0A4Y2N155</accession>
<evidence type="ECO:0000313" key="3">
    <source>
        <dbReference type="Proteomes" id="UP000499080"/>
    </source>
</evidence>
<reference evidence="2 3" key="1">
    <citation type="journal article" date="2019" name="Sci. Rep.">
        <title>Orb-weaving spider Araneus ventricosus genome elucidates the spidroin gene catalogue.</title>
        <authorList>
            <person name="Kono N."/>
            <person name="Nakamura H."/>
            <person name="Ohtoshi R."/>
            <person name="Moran D.A.P."/>
            <person name="Shinohara A."/>
            <person name="Yoshida Y."/>
            <person name="Fujiwara M."/>
            <person name="Mori M."/>
            <person name="Tomita M."/>
            <person name="Arakawa K."/>
        </authorList>
    </citation>
    <scope>NUCLEOTIDE SEQUENCE [LARGE SCALE GENOMIC DNA]</scope>
</reference>
<protein>
    <submittedName>
        <fullName evidence="2">Uncharacterized protein</fullName>
    </submittedName>
</protein>
<organism evidence="2 3">
    <name type="scientific">Araneus ventricosus</name>
    <name type="common">Orbweaver spider</name>
    <name type="synonym">Epeira ventricosa</name>
    <dbReference type="NCBI Taxonomy" id="182803"/>
    <lineage>
        <taxon>Eukaryota</taxon>
        <taxon>Metazoa</taxon>
        <taxon>Ecdysozoa</taxon>
        <taxon>Arthropoda</taxon>
        <taxon>Chelicerata</taxon>
        <taxon>Arachnida</taxon>
        <taxon>Araneae</taxon>
        <taxon>Araneomorphae</taxon>
        <taxon>Entelegynae</taxon>
        <taxon>Araneoidea</taxon>
        <taxon>Araneidae</taxon>
        <taxon>Araneus</taxon>
    </lineage>
</organism>
<proteinExistence type="predicted"/>
<evidence type="ECO:0000313" key="2">
    <source>
        <dbReference type="EMBL" id="GBN32459.1"/>
    </source>
</evidence>
<dbReference type="EMBL" id="BGPR01125547">
    <property type="protein sequence ID" value="GBN32459.1"/>
    <property type="molecule type" value="Genomic_DNA"/>
</dbReference>
<gene>
    <name evidence="2" type="ORF">AVEN_264073_1</name>
</gene>
<keyword evidence="1" id="KW-0812">Transmembrane</keyword>
<dbReference type="AlphaFoldDB" id="A0A4Y2N155"/>
<name>A0A4Y2N155_ARAVE</name>
<keyword evidence="1" id="KW-1133">Transmembrane helix</keyword>
<evidence type="ECO:0000256" key="1">
    <source>
        <dbReference type="SAM" id="Phobius"/>
    </source>
</evidence>